<name>A0A8S1TKW1_9CILI</name>
<protein>
    <submittedName>
        <fullName evidence="1">Uncharacterized protein</fullName>
    </submittedName>
</protein>
<dbReference type="Proteomes" id="UP000689195">
    <property type="component" value="Unassembled WGS sequence"/>
</dbReference>
<proteinExistence type="predicted"/>
<dbReference type="EMBL" id="CAJJDO010000023">
    <property type="protein sequence ID" value="CAD8152357.1"/>
    <property type="molecule type" value="Genomic_DNA"/>
</dbReference>
<accession>A0A8S1TKW1</accession>
<keyword evidence="2" id="KW-1185">Reference proteome</keyword>
<evidence type="ECO:0000313" key="2">
    <source>
        <dbReference type="Proteomes" id="UP000689195"/>
    </source>
</evidence>
<dbReference type="AlphaFoldDB" id="A0A8S1TKW1"/>
<reference evidence="1" key="1">
    <citation type="submission" date="2021-01" db="EMBL/GenBank/DDBJ databases">
        <authorList>
            <consortium name="Genoscope - CEA"/>
            <person name="William W."/>
        </authorList>
    </citation>
    <scope>NUCLEOTIDE SEQUENCE</scope>
</reference>
<sequence>MNNYSCQEYQTPCLNCTINANYCLSCVDDTKYILEQNLCNCRDGYYFNDNLCLKFSPQFQTSVNASNKCLKCSDTNQSIFKTNASVKFDSTITKILNVNYAKLNVLAVIHNKIVLNAKNNITLTIFNIFEFIKSVQILNKMFEWKIGIDMKCYMNQTGTDCFCLGGLEYYQQYLIIMQQFKDLFKLQFNLLTKALLEVLKLLYIFYTSNNIADCKPCVNQSDNCTFVLRHLIQLIINAFANKDIKEIMLIILNANFHVEFVFPNKFVHNVFRSNILFLKRILVFVIKVIIYLITPNVQNAISDANHALHKLNAQIALLNRILQNNDCICYSEQKARKIANIKILLINNGHMEKIVMMDIKFKEMDVLIIKQILITNVSIKYLNLQFFFQFSDDCNQCDFNNTLNSTICTQCVQLYFIQELVCLNVLNNFDTLCRLKLNNQGQCQKCKDIVKILLVYSLFLKITYVILNLEIQQ</sequence>
<evidence type="ECO:0000313" key="1">
    <source>
        <dbReference type="EMBL" id="CAD8152357.1"/>
    </source>
</evidence>
<organism evidence="1 2">
    <name type="scientific">Paramecium pentaurelia</name>
    <dbReference type="NCBI Taxonomy" id="43138"/>
    <lineage>
        <taxon>Eukaryota</taxon>
        <taxon>Sar</taxon>
        <taxon>Alveolata</taxon>
        <taxon>Ciliophora</taxon>
        <taxon>Intramacronucleata</taxon>
        <taxon>Oligohymenophorea</taxon>
        <taxon>Peniculida</taxon>
        <taxon>Parameciidae</taxon>
        <taxon>Paramecium</taxon>
    </lineage>
</organism>
<comment type="caution">
    <text evidence="1">The sequence shown here is derived from an EMBL/GenBank/DDBJ whole genome shotgun (WGS) entry which is preliminary data.</text>
</comment>
<gene>
    <name evidence="1" type="ORF">PPENT_87.1.T0230007</name>
</gene>